<dbReference type="Proteomes" id="UP000887563">
    <property type="component" value="Unplaced"/>
</dbReference>
<evidence type="ECO:0000313" key="2">
    <source>
        <dbReference type="Proteomes" id="UP000887563"/>
    </source>
</evidence>
<protein>
    <submittedName>
        <fullName evidence="3">Candidate secreted effector</fullName>
    </submittedName>
</protein>
<sequence>MMRTGTTMKSIATSMKRKANTNGDHKDKQQWGPQSINNGDHKVNQQWDHGGHKVNQQGG</sequence>
<reference evidence="3" key="1">
    <citation type="submission" date="2022-11" db="UniProtKB">
        <authorList>
            <consortium name="WormBaseParasite"/>
        </authorList>
    </citation>
    <scope>IDENTIFICATION</scope>
</reference>
<feature type="compositionally biased region" description="Polar residues" evidence="1">
    <location>
        <begin position="1"/>
        <end position="13"/>
    </location>
</feature>
<feature type="region of interest" description="Disordered" evidence="1">
    <location>
        <begin position="1"/>
        <end position="59"/>
    </location>
</feature>
<proteinExistence type="predicted"/>
<evidence type="ECO:0000313" key="3">
    <source>
        <dbReference type="WBParaSite" id="Minc3s01823g26546"/>
    </source>
</evidence>
<dbReference type="WBParaSite" id="Minc3s01823g26546">
    <property type="protein sequence ID" value="Minc3s01823g26546"/>
    <property type="gene ID" value="Minc3s01823g26546"/>
</dbReference>
<evidence type="ECO:0000256" key="1">
    <source>
        <dbReference type="SAM" id="MobiDB-lite"/>
    </source>
</evidence>
<name>A0A914MJ52_MELIC</name>
<dbReference type="AlphaFoldDB" id="A0A914MJ52"/>
<accession>A0A914MJ52</accession>
<organism evidence="2 3">
    <name type="scientific">Meloidogyne incognita</name>
    <name type="common">Southern root-knot nematode worm</name>
    <name type="synonym">Oxyuris incognita</name>
    <dbReference type="NCBI Taxonomy" id="6306"/>
    <lineage>
        <taxon>Eukaryota</taxon>
        <taxon>Metazoa</taxon>
        <taxon>Ecdysozoa</taxon>
        <taxon>Nematoda</taxon>
        <taxon>Chromadorea</taxon>
        <taxon>Rhabditida</taxon>
        <taxon>Tylenchina</taxon>
        <taxon>Tylenchomorpha</taxon>
        <taxon>Tylenchoidea</taxon>
        <taxon>Meloidogynidae</taxon>
        <taxon>Meloidogyninae</taxon>
        <taxon>Meloidogyne</taxon>
        <taxon>Meloidogyne incognita group</taxon>
    </lineage>
</organism>
<keyword evidence="2" id="KW-1185">Reference proteome</keyword>